<proteinExistence type="predicted"/>
<evidence type="ECO:0000259" key="4">
    <source>
        <dbReference type="Pfam" id="PF25023"/>
    </source>
</evidence>
<feature type="region of interest" description="Disordered" evidence="2">
    <location>
        <begin position="589"/>
        <end position="609"/>
    </location>
</feature>
<dbReference type="AlphaFoldDB" id="A0A1D2QU10"/>
<dbReference type="PANTHER" id="PTHR32305:SF15">
    <property type="entry name" value="PROTEIN RHSA-RELATED"/>
    <property type="match status" value="1"/>
</dbReference>
<evidence type="ECO:0000313" key="6">
    <source>
        <dbReference type="EMBL" id="ODS25033.1"/>
    </source>
</evidence>
<reference evidence="6 7" key="1">
    <citation type="journal article" date="2016" name="Appl. Environ. Microbiol.">
        <title>Lack of Overt Genome Reduction in the Bryostatin-Producing Bryozoan Symbiont "Candidatus Endobugula sertula".</title>
        <authorList>
            <person name="Miller I.J."/>
            <person name="Vanee N."/>
            <person name="Fong S.S."/>
            <person name="Lim-Fong G.E."/>
            <person name="Kwan J.C."/>
        </authorList>
    </citation>
    <scope>NUCLEOTIDE SEQUENCE [LARGE SCALE GENOMIC DNA]</scope>
    <source>
        <strain evidence="6">AB1-4</strain>
    </source>
</reference>
<sequence>MNLLTAIKFSTQRYTLNTAFVIALGLSSTVDAQQRVSYTYNNHGQILTIDGPRTDVSDITTYTYNMDGYRDSMTNAVDHQILLSDFNKRGQPQLITDANGIETRLTYHVRGWLLSSTVLDPTVSDINSPLNSVTTYSYDNVGQLTRITFPNHVQLNYHYDTSQRLIGIRNNRGEKIDYTLDNAGNRIAETIKDGSHTLKYTMTQAYDELSRLMETVGAEGQTTHWDYDVNNNPTQSTNPRHFATQHRYDSLDRLSQTTDANGGTTQLGYDTQNRLTSVTDANGHTTTYEYDAFDNVVKQTSPDTGITTYTYDNANNRTSMTDARGIVTRYSYDAINRLIQVDYDNYPEETVVYTYDATTAASSDQKIYGVGRLTHVRNGDSTIHYQYDYRGNLTQQSNEIDHITYMTHYQYDAANNLTQMTYPNGVIITYDYDDLGRVHAIHSQAPHETQHTLVNNIRYLPFDGINAFTYGNGITTTISHDQDYRLTHIAAIGDQPILNLSYGYDLNSNIQQQDNLTQVTHNQLFGYDPLDRLEQADGDYGQQQFSYDPVGNRTQVQFSKDNNSITEDYHYSTTSNQLQDVDTTPTIQPIIADDQDPSSHTDGDWRTSSMRPPYAGHSQYSWDGSVFTWELDVPNYGEYEVQAWWTAYSGRTNAAEYRFTSTAGEQRILKSQRIDGGQWNSLGTHFLEKGTLWIHVQNKGIGDTNADAIRLVLAKNLQAIDSQTLILNSNGNTIESLVDGKTLTTDYNAANRPSTVSITDYHGTLTANYRYNALGQRIQKTLTPPAGNPPLSTTATPEDTTHYIYNLQGQLISEIRPNHHTQKHIIYLNDQPIATQTTDQRTHGTPIILDDQDFTGTQAPGSGPWKISGMPNPYEGQSQYSWGQSSFTWSVNLPTTQTYDIQAWWTSHAHRIASADYQFMAQDGEQIVQVDQRILGGQWNSLGVYTLNTGNVDITLKNTTYGVLSADAIKLIPLNTTTQTHYIHNDHLGTPQILTNENQNTVWEAQYDPFGKATITTELVENNLRFPGQVFDKESGLHYNWNRYYDPLTDRFTQSDPTGLFDGTNTYIYAQANPLKYVDLNGLWSVSFDAYAGIGGGITLSRNEKTGRYFAGGRLGIGIGGGANINLLDNGPEERARRTNPYAEDCPNLQAGSSGTAVGGFANASASYNSYGIGYGASGGRFFDGTGDSYSSDPQSTGLGFNPAAGKNLGISFGASAGIESIGWW</sequence>
<evidence type="ECO:0000256" key="2">
    <source>
        <dbReference type="SAM" id="MobiDB-lite"/>
    </source>
</evidence>
<dbReference type="InterPro" id="IPR001826">
    <property type="entry name" value="RHS"/>
</dbReference>
<dbReference type="Pfam" id="PF25023">
    <property type="entry name" value="TEN_YD-shell"/>
    <property type="match status" value="1"/>
</dbReference>
<feature type="domain" description="Teneurin-like YD-shell" evidence="4">
    <location>
        <begin position="30"/>
        <end position="177"/>
    </location>
</feature>
<feature type="domain" description="Golvesin/Xly CBD-like" evidence="5">
    <location>
        <begin position="590"/>
        <end position="712"/>
    </location>
</feature>
<dbReference type="PRINTS" id="PR00394">
    <property type="entry name" value="RHSPROTEIN"/>
</dbReference>
<feature type="domain" description="RHS protein conserved region" evidence="3">
    <location>
        <begin position="981"/>
        <end position="1014"/>
    </location>
</feature>
<dbReference type="Proteomes" id="UP000242502">
    <property type="component" value="Unassembled WGS sequence"/>
</dbReference>
<feature type="domain" description="Golvesin/Xly CBD-like" evidence="5">
    <location>
        <begin position="848"/>
        <end position="972"/>
    </location>
</feature>
<evidence type="ECO:0000313" key="7">
    <source>
        <dbReference type="Proteomes" id="UP000242502"/>
    </source>
</evidence>
<dbReference type="EMBL" id="MDLC01000002">
    <property type="protein sequence ID" value="ODS25033.1"/>
    <property type="molecule type" value="Genomic_DNA"/>
</dbReference>
<dbReference type="InterPro" id="IPR033803">
    <property type="entry name" value="CBD-like_Golvesin-Xly"/>
</dbReference>
<dbReference type="InterPro" id="IPR056823">
    <property type="entry name" value="TEN-like_YD-shell"/>
</dbReference>
<evidence type="ECO:0000256" key="1">
    <source>
        <dbReference type="ARBA" id="ARBA00022737"/>
    </source>
</evidence>
<organism evidence="6 7">
    <name type="scientific">Candidatus Endobugula sertula</name>
    <name type="common">Bugula neritina bacterial symbiont</name>
    <dbReference type="NCBI Taxonomy" id="62101"/>
    <lineage>
        <taxon>Bacteria</taxon>
        <taxon>Pseudomonadati</taxon>
        <taxon>Pseudomonadota</taxon>
        <taxon>Gammaproteobacteria</taxon>
        <taxon>Cellvibrionales</taxon>
        <taxon>Cellvibrionaceae</taxon>
        <taxon>Candidatus Endobugula</taxon>
    </lineage>
</organism>
<gene>
    <name evidence="6" type="ORF">AB835_00570</name>
</gene>
<dbReference type="NCBIfam" id="TIGR03696">
    <property type="entry name" value="Rhs_assc_core"/>
    <property type="match status" value="1"/>
</dbReference>
<dbReference type="InterPro" id="IPR006530">
    <property type="entry name" value="YD"/>
</dbReference>
<name>A0A1D2QU10_9GAMM</name>
<dbReference type="Pfam" id="PF03527">
    <property type="entry name" value="RHS"/>
    <property type="match status" value="1"/>
</dbReference>
<dbReference type="NCBIfam" id="TIGR01643">
    <property type="entry name" value="YD_repeat_2x"/>
    <property type="match status" value="5"/>
</dbReference>
<dbReference type="Gene3D" id="2.180.10.10">
    <property type="entry name" value="RHS repeat-associated core"/>
    <property type="match status" value="3"/>
</dbReference>
<dbReference type="PANTHER" id="PTHR32305">
    <property type="match status" value="1"/>
</dbReference>
<evidence type="ECO:0000259" key="5">
    <source>
        <dbReference type="Pfam" id="PF25275"/>
    </source>
</evidence>
<dbReference type="InterPro" id="IPR031325">
    <property type="entry name" value="RHS_repeat"/>
</dbReference>
<keyword evidence="1" id="KW-0677">Repeat</keyword>
<dbReference type="InterPro" id="IPR050708">
    <property type="entry name" value="T6SS_VgrG/RHS"/>
</dbReference>
<evidence type="ECO:0000259" key="3">
    <source>
        <dbReference type="Pfam" id="PF03527"/>
    </source>
</evidence>
<dbReference type="STRING" id="62101.AB835_00570"/>
<accession>A0A1D2QU10</accession>
<dbReference type="Pfam" id="PF25275">
    <property type="entry name" value="Golvesin_C"/>
    <property type="match status" value="2"/>
</dbReference>
<comment type="caution">
    <text evidence="6">The sequence shown here is derived from an EMBL/GenBank/DDBJ whole genome shotgun (WGS) entry which is preliminary data.</text>
</comment>
<dbReference type="InterPro" id="IPR022385">
    <property type="entry name" value="Rhs_assc_core"/>
</dbReference>
<dbReference type="Pfam" id="PF05593">
    <property type="entry name" value="RHS_repeat"/>
    <property type="match status" value="4"/>
</dbReference>
<protein>
    <submittedName>
        <fullName evidence="6">Uncharacterized protein</fullName>
    </submittedName>
</protein>